<reference evidence="1" key="1">
    <citation type="submission" date="2020-04" db="EMBL/GenBank/DDBJ databases">
        <authorList>
            <person name="Chiriac C."/>
            <person name="Salcher M."/>
            <person name="Ghai R."/>
            <person name="Kavagutti S V."/>
        </authorList>
    </citation>
    <scope>NUCLEOTIDE SEQUENCE</scope>
</reference>
<dbReference type="EMBL" id="LR796237">
    <property type="protein sequence ID" value="CAB4129616.1"/>
    <property type="molecule type" value="Genomic_DNA"/>
</dbReference>
<gene>
    <name evidence="1" type="ORF">UFOVP116_58</name>
</gene>
<organism evidence="1">
    <name type="scientific">uncultured Caudovirales phage</name>
    <dbReference type="NCBI Taxonomy" id="2100421"/>
    <lineage>
        <taxon>Viruses</taxon>
        <taxon>Duplodnaviria</taxon>
        <taxon>Heunggongvirae</taxon>
        <taxon>Uroviricota</taxon>
        <taxon>Caudoviricetes</taxon>
        <taxon>Peduoviridae</taxon>
        <taxon>Maltschvirus</taxon>
        <taxon>Maltschvirus maltsch</taxon>
    </lineage>
</organism>
<evidence type="ECO:0000313" key="1">
    <source>
        <dbReference type="EMBL" id="CAB4129616.1"/>
    </source>
</evidence>
<name>A0A6J5L8P3_9CAUD</name>
<sequence length="361" mass="40448">MAALNYVEDYIECIIGWRVNGWHTPIVTLARYDLSPLLSFSNQISNGVGFTDKQAQLALRLINTYKRQLMSHGIDVTDIVANPKYKFSIRKVDRSMVAAIDDVGVTLKFPFNATQVNTLREFADTSEGRVYFDRDNKLWRLALTEDCVNFAVAFASSAGFEIQPELATLAADIQAEEATPHAIELCLCNGNLTITNASAALLEYIDANGGLTDGNLKWLVDMSEKLGYTVSTDLSEKISHSRFAVPHTIRLIKKHDSLGDLVDYAREYNKFPILSYQNSQKTNEDINAYFDASEIVNVVRGSPVTPITEHTKVIHIFGNTYKPIPSTIPLLICYTNMMFGGLKTMLLQNADKVCYYCDTFY</sequence>
<proteinExistence type="predicted"/>
<protein>
    <submittedName>
        <fullName evidence="1">Uncharacterized protein</fullName>
    </submittedName>
</protein>
<accession>A0A6J5L8P3</accession>